<dbReference type="InterPro" id="IPR013922">
    <property type="entry name" value="Cyclin_PHO80-like"/>
</dbReference>
<keyword evidence="3" id="KW-1185">Reference proteome</keyword>
<dbReference type="PANTHER" id="PTHR15615:SF27">
    <property type="entry name" value="PHO85 CYCLIN CLG1"/>
    <property type="match status" value="1"/>
</dbReference>
<dbReference type="GO" id="GO:0005634">
    <property type="term" value="C:nucleus"/>
    <property type="evidence" value="ECO:0007669"/>
    <property type="project" value="TreeGrafter"/>
</dbReference>
<accession>A0A427XP72</accession>
<dbReference type="GO" id="GO:0019901">
    <property type="term" value="F:protein kinase binding"/>
    <property type="evidence" value="ECO:0007669"/>
    <property type="project" value="InterPro"/>
</dbReference>
<dbReference type="Proteomes" id="UP000279236">
    <property type="component" value="Unassembled WGS sequence"/>
</dbReference>
<evidence type="ECO:0008006" key="4">
    <source>
        <dbReference type="Google" id="ProtNLM"/>
    </source>
</evidence>
<protein>
    <recommendedName>
        <fullName evidence="4">Cyclin N-terminal domain-containing protein</fullName>
    </recommendedName>
</protein>
<dbReference type="GO" id="GO:0016538">
    <property type="term" value="F:cyclin-dependent protein serine/threonine kinase regulator activity"/>
    <property type="evidence" value="ECO:0007669"/>
    <property type="project" value="TreeGrafter"/>
</dbReference>
<dbReference type="CDD" id="cd20557">
    <property type="entry name" value="CYCLIN_ScPCL1-like"/>
    <property type="match status" value="1"/>
</dbReference>
<dbReference type="Pfam" id="PF08613">
    <property type="entry name" value="Cyclin"/>
    <property type="match status" value="1"/>
</dbReference>
<evidence type="ECO:0000313" key="3">
    <source>
        <dbReference type="Proteomes" id="UP000279236"/>
    </source>
</evidence>
<feature type="region of interest" description="Disordered" evidence="1">
    <location>
        <begin position="393"/>
        <end position="419"/>
    </location>
</feature>
<dbReference type="PANTHER" id="PTHR15615">
    <property type="match status" value="1"/>
</dbReference>
<dbReference type="GO" id="GO:0000307">
    <property type="term" value="C:cyclin-dependent protein kinase holoenzyme complex"/>
    <property type="evidence" value="ECO:0007669"/>
    <property type="project" value="TreeGrafter"/>
</dbReference>
<feature type="region of interest" description="Disordered" evidence="1">
    <location>
        <begin position="81"/>
        <end position="100"/>
    </location>
</feature>
<dbReference type="STRING" id="105984.A0A427XP72"/>
<gene>
    <name evidence="2" type="ORF">EHS24_009209</name>
</gene>
<evidence type="ECO:0000256" key="1">
    <source>
        <dbReference type="SAM" id="MobiDB-lite"/>
    </source>
</evidence>
<name>A0A427XP72_9TREE</name>
<dbReference type="GeneID" id="39593752"/>
<evidence type="ECO:0000313" key="2">
    <source>
        <dbReference type="EMBL" id="RSH80627.1"/>
    </source>
</evidence>
<organism evidence="2 3">
    <name type="scientific">Apiotrichum porosum</name>
    <dbReference type="NCBI Taxonomy" id="105984"/>
    <lineage>
        <taxon>Eukaryota</taxon>
        <taxon>Fungi</taxon>
        <taxon>Dikarya</taxon>
        <taxon>Basidiomycota</taxon>
        <taxon>Agaricomycotina</taxon>
        <taxon>Tremellomycetes</taxon>
        <taxon>Trichosporonales</taxon>
        <taxon>Trichosporonaceae</taxon>
        <taxon>Apiotrichum</taxon>
    </lineage>
</organism>
<dbReference type="OrthoDB" id="244495at2759"/>
<reference evidence="2 3" key="1">
    <citation type="submission" date="2018-11" db="EMBL/GenBank/DDBJ databases">
        <title>Genome sequence of Apiotrichum porosum DSM 27194.</title>
        <authorList>
            <person name="Aliyu H."/>
            <person name="Gorte O."/>
            <person name="Ochsenreither K."/>
        </authorList>
    </citation>
    <scope>NUCLEOTIDE SEQUENCE [LARGE SCALE GENOMIC DNA]</scope>
    <source>
        <strain evidence="2 3">DSM 27194</strain>
    </source>
</reference>
<proteinExistence type="predicted"/>
<feature type="compositionally biased region" description="Pro residues" evidence="1">
    <location>
        <begin position="88"/>
        <end position="97"/>
    </location>
</feature>
<comment type="caution">
    <text evidence="2">The sequence shown here is derived from an EMBL/GenBank/DDBJ whole genome shotgun (WGS) entry which is preliminary data.</text>
</comment>
<dbReference type="AlphaFoldDB" id="A0A427XP72"/>
<dbReference type="RefSeq" id="XP_028475574.1">
    <property type="nucleotide sequence ID" value="XM_028624502.1"/>
</dbReference>
<dbReference type="Gene3D" id="1.10.472.10">
    <property type="entry name" value="Cyclin-like"/>
    <property type="match status" value="1"/>
</dbReference>
<dbReference type="EMBL" id="RSCE01000008">
    <property type="protein sequence ID" value="RSH80627.1"/>
    <property type="molecule type" value="Genomic_DNA"/>
</dbReference>
<sequence>MTWSTSLVPQVATAVPSFEPHTPPPICAGATGVMDPYAATWVPSEYDTPYGGNDMPTEDLLLVKPAPNALARPLHSYMAPLSITSQPPTRPLSPPPSKRIDMRLAQPGSEESKPGYLTPLASYTAQTFWYFWYADMFGAPPHLDASARRLSEDLSSSTSRPFDSEGRPRHPIHPSNFQPNLAFNQFVYSVLHSTQVSFSVTILALMYTYKYKKIQALGIRKPYHAEVSEAQGFVTGLMLANKYLDDNTYTNTTWAQFLGMPVKDVNEYELEWLDALEFNLCIRTDEFETWRAMLDAHVRSRERGDASASFGAGFGSAGQGVRARSASPPLGYYSPSSGLAPAPEHALRKRSARDAFAADTVHNAGMYEAARLDPRKSSFVSLGQAPLFQQQQQQQAATAVSTPAPDYSPAATLARSSSLNRQIARLPANPRRDSSGQEQMVPAVLDLRHAAAANAAQNWQYPSAEAIQFNKEERWRIPHQPRLYFLQAAATPQFGPDGRYHKAIPHYFDPNYATYDVAAATYQGQQEIMDIDAAAAAQTQMDLASADPAAAMMMNGAMPMTQPQGYVMPMMPSQPVHHHPFLDSQPAPFANAGPPGYVYGAPGWAQAMPHHRQPPQPQVWSGAARWKAGHMSRWSTSSDDFMFNLPRVPVCAASNEYPTMANGF</sequence>